<dbReference type="RefSeq" id="WP_307003968.1">
    <property type="nucleotide sequence ID" value="NZ_JAUTBK010000002.1"/>
</dbReference>
<evidence type="ECO:0000256" key="5">
    <source>
        <dbReference type="ARBA" id="ARBA00022475"/>
    </source>
</evidence>
<dbReference type="Pfam" id="PF01203">
    <property type="entry name" value="T2SSN"/>
    <property type="match status" value="1"/>
</dbReference>
<evidence type="ECO:0000256" key="3">
    <source>
        <dbReference type="ARBA" id="ARBA00021563"/>
    </source>
</evidence>
<gene>
    <name evidence="11" type="ORF">QE380_002428</name>
</gene>
<organism evidence="11 12">
    <name type="scientific">Acinetobacter baylyi</name>
    <dbReference type="NCBI Taxonomy" id="202950"/>
    <lineage>
        <taxon>Bacteria</taxon>
        <taxon>Pseudomonadati</taxon>
        <taxon>Pseudomonadota</taxon>
        <taxon>Gammaproteobacteria</taxon>
        <taxon>Moraxellales</taxon>
        <taxon>Moraxellaceae</taxon>
        <taxon>Acinetobacter</taxon>
    </lineage>
</organism>
<keyword evidence="6" id="KW-0997">Cell inner membrane</keyword>
<keyword evidence="8" id="KW-0653">Protein transport</keyword>
<dbReference type="Proteomes" id="UP001233360">
    <property type="component" value="Unassembled WGS sequence"/>
</dbReference>
<evidence type="ECO:0000313" key="12">
    <source>
        <dbReference type="Proteomes" id="UP001233360"/>
    </source>
</evidence>
<accession>A0ABU0UY69</accession>
<comment type="caution">
    <text evidence="11">The sequence shown here is derived from an EMBL/GenBank/DDBJ whole genome shotgun (WGS) entry which is preliminary data.</text>
</comment>
<sequence>MKKKSKQLKWWIFAVVAFVLFVLLQIPANWLISKFSKNNQVLTNVSGNIWQGQADWRKDQLHGSVHWTIRPLDIFLLRLGAQVEIHSADTQLEGIIGYGFGKKLIIRQLNGQVSPETLKSLVNWQWPSNSIQLNNIKFNYQKAKGFSDGDGQLNWGGGALVYNFAQRQERMNMPSLQGKLQNQDARLEFDIRDQRNQKMVNLLLDPDLMLDVRLTQRFLLNVPSYDGKAGLDTYVISSRQPLLGGAN</sequence>
<keyword evidence="9" id="KW-0472">Membrane</keyword>
<evidence type="ECO:0000256" key="2">
    <source>
        <dbReference type="ARBA" id="ARBA00007208"/>
    </source>
</evidence>
<evidence type="ECO:0000256" key="4">
    <source>
        <dbReference type="ARBA" id="ARBA00022448"/>
    </source>
</evidence>
<protein>
    <recommendedName>
        <fullName evidence="3">Type II secretion system protein N</fullName>
    </recommendedName>
    <alternativeName>
        <fullName evidence="10">General secretion pathway protein N</fullName>
    </alternativeName>
</protein>
<name>A0ABU0UY69_ACIBI</name>
<evidence type="ECO:0000256" key="6">
    <source>
        <dbReference type="ARBA" id="ARBA00022519"/>
    </source>
</evidence>
<evidence type="ECO:0000313" key="11">
    <source>
        <dbReference type="EMBL" id="MDQ1209505.1"/>
    </source>
</evidence>
<dbReference type="EMBL" id="JAUTBK010000002">
    <property type="protein sequence ID" value="MDQ1209505.1"/>
    <property type="molecule type" value="Genomic_DNA"/>
</dbReference>
<keyword evidence="12" id="KW-1185">Reference proteome</keyword>
<keyword evidence="5" id="KW-1003">Cell membrane</keyword>
<evidence type="ECO:0000256" key="9">
    <source>
        <dbReference type="ARBA" id="ARBA00023136"/>
    </source>
</evidence>
<keyword evidence="4" id="KW-0813">Transport</keyword>
<evidence type="ECO:0000256" key="7">
    <source>
        <dbReference type="ARBA" id="ARBA00022692"/>
    </source>
</evidence>
<proteinExistence type="inferred from homology"/>
<reference evidence="11 12" key="1">
    <citation type="submission" date="2023-07" db="EMBL/GenBank/DDBJ databases">
        <title>Functional and genomic diversity of the sorghum phyllosphere microbiome.</title>
        <authorList>
            <person name="Shade A."/>
        </authorList>
    </citation>
    <scope>NUCLEOTIDE SEQUENCE [LARGE SCALE GENOMIC DNA]</scope>
    <source>
        <strain evidence="11 12">SORGH_AS_0887</strain>
    </source>
</reference>
<comment type="similarity">
    <text evidence="2">Belongs to the GSP N family.</text>
</comment>
<evidence type="ECO:0000256" key="1">
    <source>
        <dbReference type="ARBA" id="ARBA00004533"/>
    </source>
</evidence>
<comment type="subcellular location">
    <subcellularLocation>
        <location evidence="1">Cell inner membrane</location>
    </subcellularLocation>
</comment>
<evidence type="ECO:0000256" key="8">
    <source>
        <dbReference type="ARBA" id="ARBA00022927"/>
    </source>
</evidence>
<dbReference type="InterPro" id="IPR022792">
    <property type="entry name" value="T2SS_protein-GspN"/>
</dbReference>
<evidence type="ECO:0000256" key="10">
    <source>
        <dbReference type="ARBA" id="ARBA00030772"/>
    </source>
</evidence>
<keyword evidence="7" id="KW-0812">Transmembrane</keyword>